<dbReference type="EMBL" id="BAQB01000022">
    <property type="protein sequence ID" value="GBR47900.1"/>
    <property type="molecule type" value="Genomic_DNA"/>
</dbReference>
<sequence length="190" mass="20238">MVFLILATIPAILIGAGFEHRLRAIFGAPLAAAGFLVINGLLLIGTDILSRAKKNTPARDLANLNAKDTILIGLAQCLAFFPGISRSGATMAGSLSRGLNHGSAARFSLLMAQPVVLAATVHQAWQSRHIALSHDLIQECIIGAIVAAITAWICSRAMLRLFHNHDRWSLTPFGFYCIGFGSLAVILIAL</sequence>
<feature type="transmembrane region" description="Helical" evidence="14">
    <location>
        <begin position="136"/>
        <end position="153"/>
    </location>
</feature>
<comment type="caution">
    <text evidence="15">The sequence shown here is derived from an EMBL/GenBank/DDBJ whole genome shotgun (WGS) entry which is preliminary data.</text>
</comment>
<dbReference type="Pfam" id="PF02673">
    <property type="entry name" value="BacA"/>
    <property type="match status" value="1"/>
</dbReference>
<evidence type="ECO:0000256" key="12">
    <source>
        <dbReference type="ARBA" id="ARBA00032932"/>
    </source>
</evidence>
<dbReference type="EC" id="3.6.1.27" evidence="3"/>
<dbReference type="PANTHER" id="PTHR30622">
    <property type="entry name" value="UNDECAPRENYL-DIPHOSPHATASE"/>
    <property type="match status" value="1"/>
</dbReference>
<evidence type="ECO:0000256" key="2">
    <source>
        <dbReference type="ARBA" id="ARBA00010621"/>
    </source>
</evidence>
<evidence type="ECO:0000313" key="16">
    <source>
        <dbReference type="Proteomes" id="UP001062443"/>
    </source>
</evidence>
<evidence type="ECO:0000256" key="3">
    <source>
        <dbReference type="ARBA" id="ARBA00012374"/>
    </source>
</evidence>
<dbReference type="Proteomes" id="UP001062443">
    <property type="component" value="Unassembled WGS sequence"/>
</dbReference>
<keyword evidence="10" id="KW-0046">Antibiotic resistance</keyword>
<gene>
    <name evidence="15" type="ORF">AA106556_1615</name>
</gene>
<keyword evidence="8 14" id="KW-1133">Transmembrane helix</keyword>
<keyword evidence="5" id="KW-1003">Cell membrane</keyword>
<evidence type="ECO:0000256" key="6">
    <source>
        <dbReference type="ARBA" id="ARBA00022692"/>
    </source>
</evidence>
<comment type="catalytic activity">
    <reaction evidence="13">
        <text>di-trans,octa-cis-undecaprenyl diphosphate + H2O = di-trans,octa-cis-undecaprenyl phosphate + phosphate + H(+)</text>
        <dbReference type="Rhea" id="RHEA:28094"/>
        <dbReference type="ChEBI" id="CHEBI:15377"/>
        <dbReference type="ChEBI" id="CHEBI:15378"/>
        <dbReference type="ChEBI" id="CHEBI:43474"/>
        <dbReference type="ChEBI" id="CHEBI:58405"/>
        <dbReference type="ChEBI" id="CHEBI:60392"/>
        <dbReference type="EC" id="3.6.1.27"/>
    </reaction>
</comment>
<evidence type="ECO:0000256" key="10">
    <source>
        <dbReference type="ARBA" id="ARBA00023251"/>
    </source>
</evidence>
<name>A0ABQ0QKE4_9PROT</name>
<feature type="transmembrane region" description="Helical" evidence="14">
    <location>
        <begin position="173"/>
        <end position="189"/>
    </location>
</feature>
<evidence type="ECO:0000256" key="8">
    <source>
        <dbReference type="ARBA" id="ARBA00022989"/>
    </source>
</evidence>
<keyword evidence="6 14" id="KW-0812">Transmembrane</keyword>
<comment type="subcellular location">
    <subcellularLocation>
        <location evidence="1">Cell membrane</location>
        <topology evidence="1">Multi-pass membrane protein</topology>
    </subcellularLocation>
</comment>
<reference evidence="15" key="1">
    <citation type="submission" date="2013-04" db="EMBL/GenBank/DDBJ databases">
        <title>The genome sequencing project of 58 acetic acid bacteria.</title>
        <authorList>
            <person name="Okamoto-Kainuma A."/>
            <person name="Ishikawa M."/>
            <person name="Umino S."/>
            <person name="Koizumi Y."/>
            <person name="Shiwa Y."/>
            <person name="Yoshikawa H."/>
            <person name="Matsutani M."/>
            <person name="Matsushita K."/>
        </authorList>
    </citation>
    <scope>NUCLEOTIDE SEQUENCE</scope>
    <source>
        <strain evidence="15">NBRC 106556</strain>
    </source>
</reference>
<evidence type="ECO:0000256" key="13">
    <source>
        <dbReference type="ARBA" id="ARBA00047594"/>
    </source>
</evidence>
<organism evidence="15 16">
    <name type="scientific">Neokomagataea tanensis NBRC 106556</name>
    <dbReference type="NCBI Taxonomy" id="1223519"/>
    <lineage>
        <taxon>Bacteria</taxon>
        <taxon>Pseudomonadati</taxon>
        <taxon>Pseudomonadota</taxon>
        <taxon>Alphaproteobacteria</taxon>
        <taxon>Acetobacterales</taxon>
        <taxon>Acetobacteraceae</taxon>
        <taxon>Neokomagataea</taxon>
    </lineage>
</organism>
<accession>A0ABQ0QKE4</accession>
<comment type="similarity">
    <text evidence="2">Belongs to the UppP family.</text>
</comment>
<evidence type="ECO:0000256" key="4">
    <source>
        <dbReference type="ARBA" id="ARBA00021581"/>
    </source>
</evidence>
<evidence type="ECO:0000256" key="9">
    <source>
        <dbReference type="ARBA" id="ARBA00023136"/>
    </source>
</evidence>
<dbReference type="InterPro" id="IPR003824">
    <property type="entry name" value="UppP"/>
</dbReference>
<evidence type="ECO:0000256" key="1">
    <source>
        <dbReference type="ARBA" id="ARBA00004651"/>
    </source>
</evidence>
<keyword evidence="16" id="KW-1185">Reference proteome</keyword>
<keyword evidence="7" id="KW-0378">Hydrolase</keyword>
<evidence type="ECO:0000256" key="5">
    <source>
        <dbReference type="ARBA" id="ARBA00022475"/>
    </source>
</evidence>
<evidence type="ECO:0000313" key="15">
    <source>
        <dbReference type="EMBL" id="GBR47900.1"/>
    </source>
</evidence>
<proteinExistence type="inferred from homology"/>
<dbReference type="PANTHER" id="PTHR30622:SF2">
    <property type="entry name" value="UNDECAPRENYL-DIPHOSPHATASE"/>
    <property type="match status" value="1"/>
</dbReference>
<keyword evidence="9 14" id="KW-0472">Membrane</keyword>
<evidence type="ECO:0000256" key="11">
    <source>
        <dbReference type="ARBA" id="ARBA00032707"/>
    </source>
</evidence>
<feature type="transmembrane region" description="Helical" evidence="14">
    <location>
        <begin position="25"/>
        <end position="45"/>
    </location>
</feature>
<protein>
    <recommendedName>
        <fullName evidence="4">Undecaprenyl-diphosphatase</fullName>
        <ecNumber evidence="3">3.6.1.27</ecNumber>
    </recommendedName>
    <alternativeName>
        <fullName evidence="12">Bacitracin resistance protein</fullName>
    </alternativeName>
    <alternativeName>
        <fullName evidence="11">Undecaprenyl pyrophosphate phosphatase</fullName>
    </alternativeName>
</protein>
<evidence type="ECO:0000256" key="7">
    <source>
        <dbReference type="ARBA" id="ARBA00022801"/>
    </source>
</evidence>
<evidence type="ECO:0000256" key="14">
    <source>
        <dbReference type="SAM" id="Phobius"/>
    </source>
</evidence>